<comment type="caution">
    <text evidence="2">The sequence shown here is derived from an EMBL/GenBank/DDBJ whole genome shotgun (WGS) entry which is preliminary data.</text>
</comment>
<dbReference type="RefSeq" id="WP_218779911.1">
    <property type="nucleotide sequence ID" value="NZ_MTSE01000139.1"/>
</dbReference>
<dbReference type="InterPro" id="IPR044925">
    <property type="entry name" value="His-Me_finger_sf"/>
</dbReference>
<dbReference type="Pfam" id="PF07463">
    <property type="entry name" value="NUMOD4"/>
    <property type="match status" value="1"/>
</dbReference>
<evidence type="ECO:0000259" key="1">
    <source>
        <dbReference type="Pfam" id="PF07463"/>
    </source>
</evidence>
<dbReference type="GO" id="GO:0016788">
    <property type="term" value="F:hydrolase activity, acting on ester bonds"/>
    <property type="evidence" value="ECO:0007669"/>
    <property type="project" value="InterPro"/>
</dbReference>
<reference evidence="2 3" key="1">
    <citation type="submission" date="2017-01" db="EMBL/GenBank/DDBJ databases">
        <title>A new Hymenobacter.</title>
        <authorList>
            <person name="Liang Y."/>
            <person name="Feng F."/>
        </authorList>
    </citation>
    <scope>NUCLEOTIDE SEQUENCE [LARGE SCALE GENOMIC DNA]</scope>
    <source>
        <strain evidence="2">MIMBbqt21</strain>
    </source>
</reference>
<keyword evidence="3" id="KW-1185">Reference proteome</keyword>
<name>A0A2C9ZTS6_9BACT</name>
<dbReference type="EMBL" id="MTSE01000139">
    <property type="protein sequence ID" value="OUJ64747.1"/>
    <property type="molecule type" value="Genomic_DNA"/>
</dbReference>
<organism evidence="2 3">
    <name type="scientific">Hymenobacter crusticola</name>
    <dbReference type="NCBI Taxonomy" id="1770526"/>
    <lineage>
        <taxon>Bacteria</taxon>
        <taxon>Pseudomonadati</taxon>
        <taxon>Bacteroidota</taxon>
        <taxon>Cytophagia</taxon>
        <taxon>Cytophagales</taxon>
        <taxon>Hymenobacteraceae</taxon>
        <taxon>Hymenobacter</taxon>
    </lineage>
</organism>
<gene>
    <name evidence="2" type="ORF">BXP70_29305</name>
</gene>
<dbReference type="Proteomes" id="UP000194873">
    <property type="component" value="Unassembled WGS sequence"/>
</dbReference>
<protein>
    <recommendedName>
        <fullName evidence="1">NUMOD4 domain-containing protein</fullName>
    </recommendedName>
</protein>
<sequence length="167" mass="18977">MASAQQTAFVAGQTVQYPSHSSTSAVIAEIWDHTTAELDNGQRVPLTALGLVESDEQWRPVTGFEDLYRVSSHGKVVSLRYKRLARHRLLRVLSPLRYPSVNLCNDLTTQQIGLNRLVALHFLAPPTQARFDHVIPKDGNHFNLRVENLQWVDQAERDDVTVLKRFH</sequence>
<dbReference type="SUPFAM" id="SSF54060">
    <property type="entry name" value="His-Me finger endonucleases"/>
    <property type="match status" value="1"/>
</dbReference>
<evidence type="ECO:0000313" key="2">
    <source>
        <dbReference type="EMBL" id="OUJ64747.1"/>
    </source>
</evidence>
<evidence type="ECO:0000313" key="3">
    <source>
        <dbReference type="Proteomes" id="UP000194873"/>
    </source>
</evidence>
<accession>A0A2C9ZTS6</accession>
<proteinExistence type="predicted"/>
<feature type="non-terminal residue" evidence="2">
    <location>
        <position position="167"/>
    </location>
</feature>
<dbReference type="AlphaFoldDB" id="A0A2C9ZTS6"/>
<dbReference type="Gene3D" id="3.90.75.20">
    <property type="match status" value="1"/>
</dbReference>
<feature type="domain" description="NUMOD4" evidence="1">
    <location>
        <begin position="56"/>
        <end position="103"/>
    </location>
</feature>
<dbReference type="InterPro" id="IPR010902">
    <property type="entry name" value="NUMOD4"/>
</dbReference>